<comment type="caution">
    <text evidence="2">Once thought to be involved in copper homeostasis, experiments in E.coli have shown this is not the case.</text>
</comment>
<evidence type="ECO:0000256" key="2">
    <source>
        <dbReference type="HAMAP-Rule" id="MF_00795"/>
    </source>
</evidence>
<sequence length="246" mass="27348">MDDVRIEICLEGVDSVLAAEEGGADRVELCSDLFEGGLSPSIGTVRTALRLSHIPINAMVRPRGGDFCYSEAEFEVMKEEVKAFRAEGVNAIVFGILTPDGRVDKERSRQLIELARPLEVTFHRAFDMTRDLDEALEDLIALGVDRVLTSGGEESVCEGAEMLRHLVEKAGDRIVVMPGCGLTERNFNRLSSYIGAKEYHLMLNCEKPSVMEYHPQHIYMGGLLRQSEFSIPMTSAQRVGTITLRR</sequence>
<dbReference type="GO" id="GO:0005737">
    <property type="term" value="C:cytoplasm"/>
    <property type="evidence" value="ECO:0007669"/>
    <property type="project" value="UniProtKB-SubCell"/>
</dbReference>
<reference evidence="3" key="2">
    <citation type="journal article" date="2021" name="PeerJ">
        <title>Extensive microbial diversity within the chicken gut microbiome revealed by metagenomics and culture.</title>
        <authorList>
            <person name="Gilroy R."/>
            <person name="Ravi A."/>
            <person name="Getino M."/>
            <person name="Pursley I."/>
            <person name="Horton D.L."/>
            <person name="Alikhan N.F."/>
            <person name="Baker D."/>
            <person name="Gharbi K."/>
            <person name="Hall N."/>
            <person name="Watson M."/>
            <person name="Adriaenssens E.M."/>
            <person name="Foster-Nyarko E."/>
            <person name="Jarju S."/>
            <person name="Secka A."/>
            <person name="Antonio M."/>
            <person name="Oren A."/>
            <person name="Chaudhuri R.R."/>
            <person name="La Ragione R."/>
            <person name="Hildebrand F."/>
            <person name="Pallen M.J."/>
        </authorList>
    </citation>
    <scope>NUCLEOTIDE SEQUENCE</scope>
    <source>
        <strain evidence="3">11167</strain>
    </source>
</reference>
<evidence type="ECO:0000313" key="4">
    <source>
        <dbReference type="Proteomes" id="UP000823633"/>
    </source>
</evidence>
<dbReference type="EMBL" id="JADIMU010000016">
    <property type="protein sequence ID" value="MBO8442577.1"/>
    <property type="molecule type" value="Genomic_DNA"/>
</dbReference>
<reference evidence="3" key="1">
    <citation type="submission" date="2020-10" db="EMBL/GenBank/DDBJ databases">
        <authorList>
            <person name="Gilroy R."/>
        </authorList>
    </citation>
    <scope>NUCLEOTIDE SEQUENCE</scope>
    <source>
        <strain evidence="3">11167</strain>
    </source>
</reference>
<dbReference type="Proteomes" id="UP000823633">
    <property type="component" value="Unassembled WGS sequence"/>
</dbReference>
<accession>A0A9D9HAP7</accession>
<dbReference type="AlphaFoldDB" id="A0A9D9HAP7"/>
<comment type="subcellular location">
    <subcellularLocation>
        <location evidence="2">Cytoplasm</location>
    </subcellularLocation>
</comment>
<dbReference type="FunFam" id="3.20.20.380:FF:000001">
    <property type="entry name" value="Copper homeostasis protein CutC"/>
    <property type="match status" value="1"/>
</dbReference>
<proteinExistence type="inferred from homology"/>
<comment type="caution">
    <text evidence="3">The sequence shown here is derived from an EMBL/GenBank/DDBJ whole genome shotgun (WGS) entry which is preliminary data.</text>
</comment>
<evidence type="ECO:0000256" key="1">
    <source>
        <dbReference type="ARBA" id="ARBA00007768"/>
    </source>
</evidence>
<name>A0A9D9HAP7_9SPIR</name>
<dbReference type="SUPFAM" id="SSF110395">
    <property type="entry name" value="CutC-like"/>
    <property type="match status" value="1"/>
</dbReference>
<dbReference type="InterPro" id="IPR036822">
    <property type="entry name" value="CutC-like_dom_sf"/>
</dbReference>
<dbReference type="InterPro" id="IPR005627">
    <property type="entry name" value="CutC-like"/>
</dbReference>
<keyword evidence="2" id="KW-0963">Cytoplasm</keyword>
<evidence type="ECO:0000313" key="3">
    <source>
        <dbReference type="EMBL" id="MBO8442577.1"/>
    </source>
</evidence>
<organism evidence="3 4">
    <name type="scientific">Candidatus Aphodenecus pullistercoris</name>
    <dbReference type="NCBI Taxonomy" id="2840669"/>
    <lineage>
        <taxon>Bacteria</taxon>
        <taxon>Pseudomonadati</taxon>
        <taxon>Spirochaetota</taxon>
        <taxon>Spirochaetia</taxon>
        <taxon>Spirochaetales</taxon>
        <taxon>Candidatus Aphodenecus</taxon>
    </lineage>
</organism>
<gene>
    <name evidence="2" type="primary">cutC</name>
    <name evidence="3" type="ORF">IAC42_02295</name>
</gene>
<dbReference type="Gene3D" id="3.20.20.380">
    <property type="entry name" value="Copper homeostasis (CutC) domain"/>
    <property type="match status" value="1"/>
</dbReference>
<protein>
    <recommendedName>
        <fullName evidence="2">PF03932 family protein CutC</fullName>
    </recommendedName>
</protein>
<dbReference type="GO" id="GO:0005507">
    <property type="term" value="F:copper ion binding"/>
    <property type="evidence" value="ECO:0007669"/>
    <property type="project" value="TreeGrafter"/>
</dbReference>
<comment type="similarity">
    <text evidence="1 2">Belongs to the CutC family.</text>
</comment>
<dbReference type="Pfam" id="PF03932">
    <property type="entry name" value="CutC"/>
    <property type="match status" value="1"/>
</dbReference>
<dbReference type="PANTHER" id="PTHR12598:SF0">
    <property type="entry name" value="COPPER HOMEOSTASIS PROTEIN CUTC HOMOLOG"/>
    <property type="match status" value="1"/>
</dbReference>
<dbReference type="PANTHER" id="PTHR12598">
    <property type="entry name" value="COPPER HOMEOSTASIS PROTEIN CUTC"/>
    <property type="match status" value="1"/>
</dbReference>
<dbReference type="HAMAP" id="MF_00795">
    <property type="entry name" value="CutC"/>
    <property type="match status" value="1"/>
</dbReference>